<keyword evidence="1" id="KW-1133">Transmembrane helix</keyword>
<evidence type="ECO:0000313" key="2">
    <source>
        <dbReference type="EMBL" id="MEQ2511684.1"/>
    </source>
</evidence>
<gene>
    <name evidence="2" type="ORF">WMO66_10585</name>
</gene>
<dbReference type="EMBL" id="JBBMFF010000244">
    <property type="protein sequence ID" value="MEQ2511684.1"/>
    <property type="molecule type" value="Genomic_DNA"/>
</dbReference>
<name>A0ABV1G8E7_9FIRM</name>
<keyword evidence="3" id="KW-1185">Reference proteome</keyword>
<feature type="transmembrane region" description="Helical" evidence="1">
    <location>
        <begin position="7"/>
        <end position="25"/>
    </location>
</feature>
<protein>
    <submittedName>
        <fullName evidence="2">Uncharacterized protein</fullName>
    </submittedName>
</protein>
<evidence type="ECO:0000256" key="1">
    <source>
        <dbReference type="SAM" id="Phobius"/>
    </source>
</evidence>
<dbReference type="Proteomes" id="UP001491552">
    <property type="component" value="Unassembled WGS sequence"/>
</dbReference>
<proteinExistence type="predicted"/>
<keyword evidence="1" id="KW-0812">Transmembrane</keyword>
<comment type="caution">
    <text evidence="2">The sequence shown here is derived from an EMBL/GenBank/DDBJ whole genome shotgun (WGS) entry which is preliminary data.</text>
</comment>
<keyword evidence="1" id="KW-0472">Membrane</keyword>
<dbReference type="RefSeq" id="WP_349136454.1">
    <property type="nucleotide sequence ID" value="NZ_JBBMFF010000244.1"/>
</dbReference>
<evidence type="ECO:0000313" key="3">
    <source>
        <dbReference type="Proteomes" id="UP001491552"/>
    </source>
</evidence>
<sequence length="171" mass="19317">MCWLTDVIIPIICALIGGGLTMLGVQRTLKAQRIESDRIRIQEAKPYLFMEHPMQAPVWDSIPHVALKSAEGDRCDYSLQCYVKNSDNGIAVVKKVTTDNHTYIPIWGNIVDKNCVTGLSIFLSSKNETMHGWKLFVEDIYGNEYCYLMILDGKMLNIGACIEPEMSQKVK</sequence>
<organism evidence="2 3">
    <name type="scientific">Faecousia intestinalis</name>
    <dbReference type="NCBI Taxonomy" id="3133167"/>
    <lineage>
        <taxon>Bacteria</taxon>
        <taxon>Bacillati</taxon>
        <taxon>Bacillota</taxon>
        <taxon>Clostridia</taxon>
        <taxon>Eubacteriales</taxon>
        <taxon>Oscillospiraceae</taxon>
        <taxon>Faecousia</taxon>
    </lineage>
</organism>
<accession>A0ABV1G8E7</accession>
<reference evidence="2 3" key="1">
    <citation type="submission" date="2024-03" db="EMBL/GenBank/DDBJ databases">
        <title>Human intestinal bacterial collection.</title>
        <authorList>
            <person name="Pauvert C."/>
            <person name="Hitch T.C.A."/>
            <person name="Clavel T."/>
        </authorList>
    </citation>
    <scope>NUCLEOTIDE SEQUENCE [LARGE SCALE GENOMIC DNA]</scope>
    <source>
        <strain evidence="2 3">CLA-AA-H192</strain>
    </source>
</reference>